<name>A0A1W2DNA2_KIBAR</name>
<keyword evidence="1" id="KW-0479">Metal-binding</keyword>
<protein>
    <submittedName>
        <fullName evidence="4">HD domain-containing protein</fullName>
    </submittedName>
</protein>
<dbReference type="OrthoDB" id="9796032at2"/>
<evidence type="ECO:0000256" key="2">
    <source>
        <dbReference type="ARBA" id="ARBA00022801"/>
    </source>
</evidence>
<evidence type="ECO:0000313" key="5">
    <source>
        <dbReference type="Proteomes" id="UP000192674"/>
    </source>
</evidence>
<dbReference type="GO" id="GO:0002953">
    <property type="term" value="F:5'-deoxynucleotidase activity"/>
    <property type="evidence" value="ECO:0007669"/>
    <property type="project" value="InterPro"/>
</dbReference>
<evidence type="ECO:0000256" key="1">
    <source>
        <dbReference type="ARBA" id="ARBA00022723"/>
    </source>
</evidence>
<dbReference type="EMBL" id="FWXV01000002">
    <property type="protein sequence ID" value="SMC98980.1"/>
    <property type="molecule type" value="Genomic_DNA"/>
</dbReference>
<dbReference type="InterPro" id="IPR039356">
    <property type="entry name" value="YfbR/HDDC2"/>
</dbReference>
<gene>
    <name evidence="4" type="ORF">SAMN05661093_03620</name>
</gene>
<sequence>MLDPPITNGDLTSVVQLGVLALAFGRVNRITFHEDGVTPESDTDHTVMLGLVACSFAARHLPHLDLGLIAQLALVHDVVEVYAGDTPTLRITTEQQTSKQEREHVALERIRAEFSRLPWLSTVIDLYENRSTPEARYVKAMDKLLPKITHIANGGRTLRDQGFTMRELIGRYERQLRELQDYAADFPPLLELRAELVSWVYNAVDLCPIDEEAQRSAGT</sequence>
<keyword evidence="5" id="KW-1185">Reference proteome</keyword>
<dbReference type="GO" id="GO:0046872">
    <property type="term" value="F:metal ion binding"/>
    <property type="evidence" value="ECO:0007669"/>
    <property type="project" value="UniProtKB-KW"/>
</dbReference>
<feature type="domain" description="HD" evidence="3">
    <location>
        <begin position="27"/>
        <end position="178"/>
    </location>
</feature>
<proteinExistence type="predicted"/>
<dbReference type="Pfam" id="PF13023">
    <property type="entry name" value="HD_3"/>
    <property type="match status" value="1"/>
</dbReference>
<dbReference type="AlphaFoldDB" id="A0A1W2DNA2"/>
<dbReference type="InterPro" id="IPR006674">
    <property type="entry name" value="HD_domain"/>
</dbReference>
<dbReference type="Proteomes" id="UP000192674">
    <property type="component" value="Unassembled WGS sequence"/>
</dbReference>
<dbReference type="GO" id="GO:0005737">
    <property type="term" value="C:cytoplasm"/>
    <property type="evidence" value="ECO:0007669"/>
    <property type="project" value="TreeGrafter"/>
</dbReference>
<dbReference type="Gene3D" id="1.10.3210.10">
    <property type="entry name" value="Hypothetical protein af1432"/>
    <property type="match status" value="1"/>
</dbReference>
<evidence type="ECO:0000313" key="4">
    <source>
        <dbReference type="EMBL" id="SMC98980.1"/>
    </source>
</evidence>
<reference evidence="4 5" key="1">
    <citation type="submission" date="2017-04" db="EMBL/GenBank/DDBJ databases">
        <authorList>
            <person name="Afonso C.L."/>
            <person name="Miller P.J."/>
            <person name="Scott M.A."/>
            <person name="Spackman E."/>
            <person name="Goraichik I."/>
            <person name="Dimitrov K.M."/>
            <person name="Suarez D.L."/>
            <person name="Swayne D.E."/>
        </authorList>
    </citation>
    <scope>NUCLEOTIDE SEQUENCE [LARGE SCALE GENOMIC DNA]</scope>
    <source>
        <strain evidence="4 5">DSM 43828</strain>
    </source>
</reference>
<organism evidence="4 5">
    <name type="scientific">Kibdelosporangium aridum</name>
    <dbReference type="NCBI Taxonomy" id="2030"/>
    <lineage>
        <taxon>Bacteria</taxon>
        <taxon>Bacillati</taxon>
        <taxon>Actinomycetota</taxon>
        <taxon>Actinomycetes</taxon>
        <taxon>Pseudonocardiales</taxon>
        <taxon>Pseudonocardiaceae</taxon>
        <taxon>Kibdelosporangium</taxon>
    </lineage>
</organism>
<dbReference type="SUPFAM" id="SSF109604">
    <property type="entry name" value="HD-domain/PDEase-like"/>
    <property type="match status" value="1"/>
</dbReference>
<evidence type="ECO:0000259" key="3">
    <source>
        <dbReference type="Pfam" id="PF13023"/>
    </source>
</evidence>
<keyword evidence="2" id="KW-0378">Hydrolase</keyword>
<accession>A0A1W2DNA2</accession>
<dbReference type="RefSeq" id="WP_084427629.1">
    <property type="nucleotide sequence ID" value="NZ_FWXV01000002.1"/>
</dbReference>
<dbReference type="PANTHER" id="PTHR11845:SF13">
    <property type="entry name" value="5'-DEOXYNUCLEOTIDASE HDDC2"/>
    <property type="match status" value="1"/>
</dbReference>
<dbReference type="PANTHER" id="PTHR11845">
    <property type="entry name" value="5'-DEOXYNUCLEOTIDASE HDDC2"/>
    <property type="match status" value="1"/>
</dbReference>